<evidence type="ECO:0000256" key="2">
    <source>
        <dbReference type="ARBA" id="ARBA00022490"/>
    </source>
</evidence>
<feature type="zinc finger region" description="C4-type" evidence="14">
    <location>
        <begin position="305"/>
        <end position="332"/>
    </location>
</feature>
<evidence type="ECO:0000256" key="8">
    <source>
        <dbReference type="ARBA" id="ARBA00022771"/>
    </source>
</evidence>
<evidence type="ECO:0000256" key="9">
    <source>
        <dbReference type="ARBA" id="ARBA00022833"/>
    </source>
</evidence>
<dbReference type="GO" id="GO:0016887">
    <property type="term" value="F:ATP hydrolysis activity"/>
    <property type="evidence" value="ECO:0007669"/>
    <property type="project" value="InterPro"/>
</dbReference>
<dbReference type="SMART" id="SM00382">
    <property type="entry name" value="AAA"/>
    <property type="match status" value="2"/>
</dbReference>
<keyword evidence="4 14" id="KW-0677">Repeat</keyword>
<keyword evidence="14" id="KW-0742">SOS response</keyword>
<feature type="compositionally biased region" description="Acidic residues" evidence="15">
    <location>
        <begin position="272"/>
        <end position="282"/>
    </location>
</feature>
<dbReference type="FunFam" id="1.20.1580.10:FF:000002">
    <property type="entry name" value="UvrABC system protein A"/>
    <property type="match status" value="1"/>
</dbReference>
<dbReference type="InterPro" id="IPR004602">
    <property type="entry name" value="UvrA"/>
</dbReference>
<dbReference type="Gene3D" id="1.20.1580.10">
    <property type="entry name" value="ABC transporter ATPase like domain"/>
    <property type="match status" value="3"/>
</dbReference>
<feature type="binding site" evidence="14">
    <location>
        <begin position="33"/>
        <end position="40"/>
    </location>
    <ligand>
        <name>ATP</name>
        <dbReference type="ChEBI" id="CHEBI:30616"/>
    </ligand>
</feature>
<name>A0A1H3FS92_9EURY</name>
<evidence type="ECO:0000256" key="3">
    <source>
        <dbReference type="ARBA" id="ARBA00022723"/>
    </source>
</evidence>
<evidence type="ECO:0000256" key="4">
    <source>
        <dbReference type="ARBA" id="ARBA00022737"/>
    </source>
</evidence>
<keyword evidence="18" id="KW-1185">Reference proteome</keyword>
<dbReference type="NCBIfam" id="NF001503">
    <property type="entry name" value="PRK00349.1"/>
    <property type="match status" value="1"/>
</dbReference>
<evidence type="ECO:0000256" key="15">
    <source>
        <dbReference type="SAM" id="MobiDB-lite"/>
    </source>
</evidence>
<keyword evidence="12 14" id="KW-0238">DNA-binding</keyword>
<dbReference type="Gene3D" id="1.10.8.280">
    <property type="entry name" value="ABC transporter ATPase domain-like"/>
    <property type="match status" value="1"/>
</dbReference>
<proteinExistence type="inferred from homology"/>
<keyword evidence="3 14" id="KW-0479">Metal-binding</keyword>
<dbReference type="Gene3D" id="3.30.1490.20">
    <property type="entry name" value="ATP-grasp fold, A domain"/>
    <property type="match status" value="1"/>
</dbReference>
<dbReference type="GO" id="GO:0006289">
    <property type="term" value="P:nucleotide-excision repair"/>
    <property type="evidence" value="ECO:0007669"/>
    <property type="project" value="UniProtKB-UniRule"/>
</dbReference>
<dbReference type="InterPro" id="IPR027417">
    <property type="entry name" value="P-loop_NTPase"/>
</dbReference>
<dbReference type="InterPro" id="IPR017871">
    <property type="entry name" value="ABC_transporter-like_CS"/>
</dbReference>
<dbReference type="OrthoDB" id="7896at2157"/>
<evidence type="ECO:0000313" key="17">
    <source>
        <dbReference type="EMBL" id="SDX93866.1"/>
    </source>
</evidence>
<comment type="subcellular location">
    <subcellularLocation>
        <location evidence="1 14">Cytoplasm</location>
    </subcellularLocation>
</comment>
<dbReference type="InterPro" id="IPR013815">
    <property type="entry name" value="ATP_grasp_subdomain_1"/>
</dbReference>
<evidence type="ECO:0000256" key="12">
    <source>
        <dbReference type="ARBA" id="ARBA00023125"/>
    </source>
</evidence>
<feature type="region of interest" description="Disordered" evidence="15">
    <location>
        <begin position="955"/>
        <end position="1011"/>
    </location>
</feature>
<dbReference type="Proteomes" id="UP000199079">
    <property type="component" value="Unassembled WGS sequence"/>
</dbReference>
<dbReference type="GO" id="GO:0009432">
    <property type="term" value="P:SOS response"/>
    <property type="evidence" value="ECO:0007669"/>
    <property type="project" value="UniProtKB-UniRule"/>
</dbReference>
<keyword evidence="6 14" id="KW-0227">DNA damage</keyword>
<dbReference type="CDD" id="cd03271">
    <property type="entry name" value="ABC_UvrA_II"/>
    <property type="match status" value="1"/>
</dbReference>
<evidence type="ECO:0000256" key="1">
    <source>
        <dbReference type="ARBA" id="ARBA00004496"/>
    </source>
</evidence>
<dbReference type="InterPro" id="IPR003593">
    <property type="entry name" value="AAA+_ATPase"/>
</dbReference>
<keyword evidence="2 14" id="KW-0963">Cytoplasm</keyword>
<dbReference type="Gene3D" id="3.30.190.20">
    <property type="match status" value="1"/>
</dbReference>
<feature type="region of interest" description="Disordered" evidence="15">
    <location>
        <begin position="246"/>
        <end position="289"/>
    </location>
</feature>
<evidence type="ECO:0000313" key="18">
    <source>
        <dbReference type="Proteomes" id="UP000199079"/>
    </source>
</evidence>
<comment type="subunit">
    <text evidence="14">Forms a heterotetramer with UvrB during the search for lesions.</text>
</comment>
<dbReference type="AlphaFoldDB" id="A0A1H3FS92"/>
<dbReference type="PROSITE" id="PS50893">
    <property type="entry name" value="ABC_TRANSPORTER_2"/>
    <property type="match status" value="1"/>
</dbReference>
<dbReference type="PANTHER" id="PTHR43152">
    <property type="entry name" value="UVRABC SYSTEM PROTEIN A"/>
    <property type="match status" value="1"/>
</dbReference>
<dbReference type="Gene3D" id="3.40.50.300">
    <property type="entry name" value="P-loop containing nucleotide triphosphate hydrolases"/>
    <property type="match status" value="3"/>
</dbReference>
<dbReference type="GO" id="GO:0005524">
    <property type="term" value="F:ATP binding"/>
    <property type="evidence" value="ECO:0007669"/>
    <property type="project" value="UniProtKB-UniRule"/>
</dbReference>
<dbReference type="PROSITE" id="PS00211">
    <property type="entry name" value="ABC_TRANSPORTER_1"/>
    <property type="match status" value="2"/>
</dbReference>
<dbReference type="InterPro" id="IPR003439">
    <property type="entry name" value="ABC_transporter-like_ATP-bd"/>
</dbReference>
<dbReference type="PANTHER" id="PTHR43152:SF3">
    <property type="entry name" value="UVRABC SYSTEM PROTEIN A"/>
    <property type="match status" value="1"/>
</dbReference>
<evidence type="ECO:0000256" key="10">
    <source>
        <dbReference type="ARBA" id="ARBA00022840"/>
    </source>
</evidence>
<keyword evidence="10 14" id="KW-0067">ATP-binding</keyword>
<evidence type="ECO:0000256" key="5">
    <source>
        <dbReference type="ARBA" id="ARBA00022741"/>
    </source>
</evidence>
<evidence type="ECO:0000259" key="16">
    <source>
        <dbReference type="PROSITE" id="PS50893"/>
    </source>
</evidence>
<dbReference type="GO" id="GO:0009381">
    <property type="term" value="F:excinuclease ABC activity"/>
    <property type="evidence" value="ECO:0007669"/>
    <property type="project" value="UniProtKB-UniRule"/>
</dbReference>
<organism evidence="17 18">
    <name type="scientific">Halopenitus persicus</name>
    <dbReference type="NCBI Taxonomy" id="1048396"/>
    <lineage>
        <taxon>Archaea</taxon>
        <taxon>Methanobacteriati</taxon>
        <taxon>Methanobacteriota</taxon>
        <taxon>Stenosarchaea group</taxon>
        <taxon>Halobacteria</taxon>
        <taxon>Halobacteriales</taxon>
        <taxon>Haloferacaceae</taxon>
        <taxon>Halopenitus</taxon>
    </lineage>
</organism>
<reference evidence="18" key="1">
    <citation type="submission" date="2016-10" db="EMBL/GenBank/DDBJ databases">
        <authorList>
            <person name="Varghese N."/>
            <person name="Submissions S."/>
        </authorList>
    </citation>
    <scope>NUCLEOTIDE SEQUENCE [LARGE SCALE GENOMIC DNA]</scope>
    <source>
        <strain evidence="18">DC30,IBRC 10041,KCTC 4046</strain>
    </source>
</reference>
<dbReference type="HAMAP" id="MF_00205">
    <property type="entry name" value="UvrA"/>
    <property type="match status" value="1"/>
</dbReference>
<keyword evidence="13 14" id="KW-0234">DNA repair</keyword>
<dbReference type="GO" id="GO:0005737">
    <property type="term" value="C:cytoplasm"/>
    <property type="evidence" value="ECO:0007669"/>
    <property type="project" value="UniProtKB-SubCell"/>
</dbReference>
<dbReference type="Pfam" id="PF17755">
    <property type="entry name" value="UvrA_DNA-bind"/>
    <property type="match status" value="1"/>
</dbReference>
<dbReference type="GO" id="GO:0009380">
    <property type="term" value="C:excinuclease repair complex"/>
    <property type="evidence" value="ECO:0007669"/>
    <property type="project" value="InterPro"/>
</dbReference>
<dbReference type="InterPro" id="IPR041102">
    <property type="entry name" value="UvrA_inter"/>
</dbReference>
<sequence>MSKDYIEVRGAEEHNLKDLDVRIPREQFTVVTGLSGSGKSSLAFETIYAEGQRRYIESLSAYARNFLGQMDKPQVESVEGLSPAISIDQKNAANNPRSTVGTVTELHDYLRLLYARIGTPHCPECGREVGEQSAQRMVRRILSLPEGTRAKIAAPVVRDQKGAFEDLFADLSSRGYARVEVDGERYDLSFDEPELDENYDHTIDVIVDRIEVSEDERSRITDSVETALEEADGVLKLIVPDPPADAAAKLGGSTARSTGDLAGAAGSRAADADEESDAEAGDPADAAPAADADRLVVEFSEDLACTHCNNDFSEIETRSFSFNSPHGACPECEGIGSTKEVDEDLVVQDPSKPIKDVFEAWSYGRSYYRTRIDSVAAHFGVSVETPFEDLDPEVREQFLYGTDEQVVFERQTKNGTRRKEKRFEGVIPNLQRRHVETESQSTREHIEEYMAVTTCPACEGTRLKPQSRSVLVDGTPITAVNQLSIGEAREHFEGMEGTLSERDRTIAEEILKEIRARLGFMEEVGLEYLTLDREASTLSGGESQRIRLATQVGSGLVGVLYVLDEPSIGLHQRDNDRLLNTLEGLRDLGNTLIVVEHDEETMRRADSIIDMGPGPGKRGGEIVAQGDFETICEAEESVTGDYLSGRKSVPVPAERRERDGELLVRGARQHNLADLDVAIPLGVFTAITGVSGSGKSTLMHDVLYKGLAREMNDNTSVDPGDHDAIEGIDAVETVRLIDQSPIGRTPRSNPATYTNVFDGIRELFAETKLAKRRGYEKGRFSFNVKGGRCEECGGQGTVTIEMNFLSDVHVPCEECGGDRYNDETLEVTYKGKTIADVLGMTVEEAHEFFESHEGIRRRLKLLLDVGLGYMRLGQPSTTLSGGEAQRVKLAEELGKRDTGDTLYLLDEPTTGLHKEDERKLIDVLHRLVDNGNSVVVIEHELDLVKNADHVIDLGPEGGDGGGELVAAGTPEEVAREEESHTGRYLRDMLPAIDAEGPRSDRRKPAAAASDD</sequence>
<dbReference type="Pfam" id="PF17760">
    <property type="entry name" value="UvrA_inter"/>
    <property type="match status" value="1"/>
</dbReference>
<evidence type="ECO:0000256" key="11">
    <source>
        <dbReference type="ARBA" id="ARBA00022881"/>
    </source>
</evidence>
<feature type="compositionally biased region" description="Basic and acidic residues" evidence="15">
    <location>
        <begin position="972"/>
        <end position="986"/>
    </location>
</feature>
<dbReference type="GO" id="GO:0003677">
    <property type="term" value="F:DNA binding"/>
    <property type="evidence" value="ECO:0007669"/>
    <property type="project" value="UniProtKB-UniRule"/>
</dbReference>
<gene>
    <name evidence="14" type="primary">uvrA</name>
    <name evidence="17" type="ORF">SAMN05216564_102191</name>
</gene>
<comment type="function">
    <text evidence="14">The UvrABC repair system catalyzes the recognition and processing of DNA lesions. UvrA is an ATPase and a DNA-binding protein. A damage recognition complex composed of 2 UvrA and 2 UvrB subunits scans DNA for abnormalities. When the presence of a lesion has been verified by UvrB, the UvrA molecules dissociate.</text>
</comment>
<keyword evidence="9 14" id="KW-0862">Zinc</keyword>
<evidence type="ECO:0000256" key="13">
    <source>
        <dbReference type="ARBA" id="ARBA00023204"/>
    </source>
</evidence>
<dbReference type="EMBL" id="FNPC01000002">
    <property type="protein sequence ID" value="SDX93866.1"/>
    <property type="molecule type" value="Genomic_DNA"/>
</dbReference>
<comment type="similarity">
    <text evidence="14">Belongs to the ABC transporter superfamily. UvrA family.</text>
</comment>
<keyword evidence="5 14" id="KW-0547">Nucleotide-binding</keyword>
<keyword evidence="7 14" id="KW-0228">DNA excision</keyword>
<dbReference type="NCBIfam" id="TIGR00630">
    <property type="entry name" value="uvra"/>
    <property type="match status" value="1"/>
</dbReference>
<dbReference type="InterPro" id="IPR041552">
    <property type="entry name" value="UvrA_DNA-bd"/>
</dbReference>
<keyword evidence="11 14" id="KW-0267">Excision nuclease</keyword>
<dbReference type="RefSeq" id="WP_092730997.1">
    <property type="nucleotide sequence ID" value="NZ_FNPC01000002.1"/>
</dbReference>
<feature type="binding site" evidence="14">
    <location>
        <begin position="689"/>
        <end position="696"/>
    </location>
    <ligand>
        <name>ATP</name>
        <dbReference type="ChEBI" id="CHEBI:30616"/>
    </ligand>
</feature>
<evidence type="ECO:0000256" key="14">
    <source>
        <dbReference type="HAMAP-Rule" id="MF_00205"/>
    </source>
</evidence>
<accession>A0A1H3FS92</accession>
<evidence type="ECO:0000256" key="7">
    <source>
        <dbReference type="ARBA" id="ARBA00022769"/>
    </source>
</evidence>
<feature type="domain" description="ABC transporter" evidence="16">
    <location>
        <begin position="657"/>
        <end position="986"/>
    </location>
</feature>
<dbReference type="SUPFAM" id="SSF52540">
    <property type="entry name" value="P-loop containing nucleoside triphosphate hydrolases"/>
    <property type="match status" value="2"/>
</dbReference>
<feature type="zinc finger region" description="C4-type" evidence="14">
    <location>
        <begin position="789"/>
        <end position="815"/>
    </location>
</feature>
<protein>
    <recommendedName>
        <fullName evidence="14">UvrABC system protein A</fullName>
        <shortName evidence="14">UvrA protein</shortName>
    </recommendedName>
    <alternativeName>
        <fullName evidence="14">Excinuclease ABC subunit A</fullName>
    </alternativeName>
</protein>
<keyword evidence="8 14" id="KW-0863">Zinc-finger</keyword>
<dbReference type="GO" id="GO:0008270">
    <property type="term" value="F:zinc ion binding"/>
    <property type="evidence" value="ECO:0007669"/>
    <property type="project" value="UniProtKB-UniRule"/>
</dbReference>
<evidence type="ECO:0000256" key="6">
    <source>
        <dbReference type="ARBA" id="ARBA00022763"/>
    </source>
</evidence>